<sequence>MTLRITYLFLAAILIANSSNAQIKIPGALKQAAQSLGQGGAPSQLEIGSALKEALEIGVTAGTARLSVQNGFLGNAAVKLLFPPEAQKVEKTLRGLGLNKPCDDFIVSINRAAELAVQEAKPIFISALKQMTLQDATNILLSKEKNTATTYFQRVTSDALNAKFQPIINDALGKTDATRYWTDLSTRYNKIPLVTKVQTDLTAYATQKAMDGLFYEVAQEELKIRSNSGYRNTALLQKVFGYADGKK</sequence>
<dbReference type="Pfam" id="PF13852">
    <property type="entry name" value="DUF4197"/>
    <property type="match status" value="1"/>
</dbReference>
<keyword evidence="3" id="KW-1185">Reference proteome</keyword>
<dbReference type="EMBL" id="FUYR01000002">
    <property type="protein sequence ID" value="SKB75256.1"/>
    <property type="molecule type" value="Genomic_DNA"/>
</dbReference>
<gene>
    <name evidence="2" type="ORF">SAMN05661099_2617</name>
</gene>
<proteinExistence type="predicted"/>
<dbReference type="STRING" id="572036.SAMN05661099_2617"/>
<dbReference type="RefSeq" id="WP_079703106.1">
    <property type="nucleotide sequence ID" value="NZ_FUYR01000002.1"/>
</dbReference>
<protein>
    <recommendedName>
        <fullName evidence="4">DUF4197 domain-containing protein</fullName>
    </recommendedName>
</protein>
<feature type="chain" id="PRO_5012346162" description="DUF4197 domain-containing protein" evidence="1">
    <location>
        <begin position="22"/>
        <end position="247"/>
    </location>
</feature>
<dbReference type="OrthoDB" id="5292580at2"/>
<reference evidence="3" key="1">
    <citation type="submission" date="2017-02" db="EMBL/GenBank/DDBJ databases">
        <authorList>
            <person name="Varghese N."/>
            <person name="Submissions S."/>
        </authorList>
    </citation>
    <scope>NUCLEOTIDE SEQUENCE [LARGE SCALE GENOMIC DNA]</scope>
    <source>
        <strain evidence="3">DSM 22385</strain>
    </source>
</reference>
<keyword evidence="1" id="KW-0732">Signal</keyword>
<evidence type="ECO:0000313" key="2">
    <source>
        <dbReference type="EMBL" id="SKB75256.1"/>
    </source>
</evidence>
<evidence type="ECO:0000256" key="1">
    <source>
        <dbReference type="SAM" id="SignalP"/>
    </source>
</evidence>
<evidence type="ECO:0008006" key="4">
    <source>
        <dbReference type="Google" id="ProtNLM"/>
    </source>
</evidence>
<organism evidence="2 3">
    <name type="scientific">Daejeonella lutea</name>
    <dbReference type="NCBI Taxonomy" id="572036"/>
    <lineage>
        <taxon>Bacteria</taxon>
        <taxon>Pseudomonadati</taxon>
        <taxon>Bacteroidota</taxon>
        <taxon>Sphingobacteriia</taxon>
        <taxon>Sphingobacteriales</taxon>
        <taxon>Sphingobacteriaceae</taxon>
        <taxon>Daejeonella</taxon>
    </lineage>
</organism>
<accession>A0A1T5DUM2</accession>
<feature type="signal peptide" evidence="1">
    <location>
        <begin position="1"/>
        <end position="21"/>
    </location>
</feature>
<dbReference type="Proteomes" id="UP000189981">
    <property type="component" value="Unassembled WGS sequence"/>
</dbReference>
<dbReference type="AlphaFoldDB" id="A0A1T5DUM2"/>
<dbReference type="InterPro" id="IPR025245">
    <property type="entry name" value="DUF4197"/>
</dbReference>
<evidence type="ECO:0000313" key="3">
    <source>
        <dbReference type="Proteomes" id="UP000189981"/>
    </source>
</evidence>
<name>A0A1T5DUM2_9SPHI</name>